<name>A0A2P4XB95_9STRA</name>
<dbReference type="OrthoDB" id="126439at2759"/>
<proteinExistence type="predicted"/>
<dbReference type="GO" id="GO:0003824">
    <property type="term" value="F:catalytic activity"/>
    <property type="evidence" value="ECO:0007669"/>
    <property type="project" value="InterPro"/>
</dbReference>
<organism evidence="2 3">
    <name type="scientific">Phytophthora palmivora</name>
    <dbReference type="NCBI Taxonomy" id="4796"/>
    <lineage>
        <taxon>Eukaryota</taxon>
        <taxon>Sar</taxon>
        <taxon>Stramenopiles</taxon>
        <taxon>Oomycota</taxon>
        <taxon>Peronosporomycetes</taxon>
        <taxon>Peronosporales</taxon>
        <taxon>Peronosporaceae</taxon>
        <taxon>Phytophthora</taxon>
    </lineage>
</organism>
<dbReference type="Pfam" id="PF03372">
    <property type="entry name" value="Exo_endo_phos"/>
    <property type="match status" value="1"/>
</dbReference>
<dbReference type="SUPFAM" id="SSF56219">
    <property type="entry name" value="DNase I-like"/>
    <property type="match status" value="1"/>
</dbReference>
<dbReference type="AlphaFoldDB" id="A0A2P4XB95"/>
<dbReference type="Gene3D" id="3.60.10.10">
    <property type="entry name" value="Endonuclease/exonuclease/phosphatase"/>
    <property type="match status" value="1"/>
</dbReference>
<gene>
    <name evidence="2" type="ORF">PHPALM_27966</name>
</gene>
<protein>
    <submittedName>
        <fullName evidence="2">DNase I-like protein</fullName>
    </submittedName>
</protein>
<reference evidence="2 3" key="1">
    <citation type="journal article" date="2017" name="Genome Biol. Evol.">
        <title>Phytophthora megakarya and P. palmivora, closely related causal agents of cacao black pod rot, underwent increases in genome sizes and gene numbers by different mechanisms.</title>
        <authorList>
            <person name="Ali S.S."/>
            <person name="Shao J."/>
            <person name="Lary D.J."/>
            <person name="Kronmiller B."/>
            <person name="Shen D."/>
            <person name="Strem M.D."/>
            <person name="Amoako-Attah I."/>
            <person name="Akrofi A.Y."/>
            <person name="Begoude B.A."/>
            <person name="Ten Hoopen G.M."/>
            <person name="Coulibaly K."/>
            <person name="Kebe B.I."/>
            <person name="Melnick R.L."/>
            <person name="Guiltinan M.J."/>
            <person name="Tyler B.M."/>
            <person name="Meinhardt L.W."/>
            <person name="Bailey B.A."/>
        </authorList>
    </citation>
    <scope>NUCLEOTIDE SEQUENCE [LARGE SCALE GENOMIC DNA]</scope>
    <source>
        <strain evidence="3">sbr112.9</strain>
    </source>
</reference>
<accession>A0A2P4XB95</accession>
<evidence type="ECO:0000259" key="1">
    <source>
        <dbReference type="Pfam" id="PF03372"/>
    </source>
</evidence>
<dbReference type="InterPro" id="IPR036691">
    <property type="entry name" value="Endo/exonu/phosph_ase_sf"/>
</dbReference>
<comment type="caution">
    <text evidence="2">The sequence shown here is derived from an EMBL/GenBank/DDBJ whole genome shotgun (WGS) entry which is preliminary data.</text>
</comment>
<dbReference type="InterPro" id="IPR005135">
    <property type="entry name" value="Endo/exonuclease/phosphatase"/>
</dbReference>
<keyword evidence="3" id="KW-1185">Reference proteome</keyword>
<feature type="domain" description="Endonuclease/exonuclease/phosphatase" evidence="1">
    <location>
        <begin position="28"/>
        <end position="134"/>
    </location>
</feature>
<evidence type="ECO:0000313" key="2">
    <source>
        <dbReference type="EMBL" id="POM62823.1"/>
    </source>
</evidence>
<dbReference type="Proteomes" id="UP000237271">
    <property type="component" value="Unassembled WGS sequence"/>
</dbReference>
<sequence length="192" mass="22212">MVNVYAPNVRQDRELFYGMLQTWPWQVREVILAGDFNYVIMPDISSVLDRLGGKRNARSESAALCDLQQQLKVEDACILAGHTEEFWEQMEPTEFFTYWGPEAASRLDRFYVPQKWTAEVKWVAVEKPQVPSDHQCVRLHLRSDTLPTPSQKRTRAAVYPIKAAQPERVQEELLKEMIEAGVGREVSTQTWD</sequence>
<evidence type="ECO:0000313" key="3">
    <source>
        <dbReference type="Proteomes" id="UP000237271"/>
    </source>
</evidence>
<dbReference type="EMBL" id="NCKW01015492">
    <property type="protein sequence ID" value="POM62823.1"/>
    <property type="molecule type" value="Genomic_DNA"/>
</dbReference>